<evidence type="ECO:0000313" key="3">
    <source>
        <dbReference type="Proteomes" id="UP000654075"/>
    </source>
</evidence>
<comment type="caution">
    <text evidence="2">The sequence shown here is derived from an EMBL/GenBank/DDBJ whole genome shotgun (WGS) entry which is preliminary data.</text>
</comment>
<dbReference type="Proteomes" id="UP000654075">
    <property type="component" value="Unassembled WGS sequence"/>
</dbReference>
<name>A0A813GP13_POLGL</name>
<feature type="transmembrane region" description="Helical" evidence="1">
    <location>
        <begin position="178"/>
        <end position="197"/>
    </location>
</feature>
<proteinExistence type="predicted"/>
<keyword evidence="1" id="KW-0812">Transmembrane</keyword>
<dbReference type="EMBL" id="CAJNNV010029018">
    <property type="protein sequence ID" value="CAE8626723.1"/>
    <property type="molecule type" value="Genomic_DNA"/>
</dbReference>
<organism evidence="2 3">
    <name type="scientific">Polarella glacialis</name>
    <name type="common">Dinoflagellate</name>
    <dbReference type="NCBI Taxonomy" id="89957"/>
    <lineage>
        <taxon>Eukaryota</taxon>
        <taxon>Sar</taxon>
        <taxon>Alveolata</taxon>
        <taxon>Dinophyceae</taxon>
        <taxon>Suessiales</taxon>
        <taxon>Suessiaceae</taxon>
        <taxon>Polarella</taxon>
    </lineage>
</organism>
<gene>
    <name evidence="2" type="ORF">PGLA1383_LOCUS43624</name>
</gene>
<reference evidence="2" key="1">
    <citation type="submission" date="2021-02" db="EMBL/GenBank/DDBJ databases">
        <authorList>
            <person name="Dougan E. K."/>
            <person name="Rhodes N."/>
            <person name="Thang M."/>
            <person name="Chan C."/>
        </authorList>
    </citation>
    <scope>NUCLEOTIDE SEQUENCE</scope>
</reference>
<keyword evidence="1" id="KW-1133">Transmembrane helix</keyword>
<keyword evidence="3" id="KW-1185">Reference proteome</keyword>
<keyword evidence="1" id="KW-0472">Membrane</keyword>
<protein>
    <submittedName>
        <fullName evidence="2">Uncharacterized protein</fullName>
    </submittedName>
</protein>
<sequence>PDATRTSLTLVDFDTKAYLAFSRGDFRMISEPETGRSLCFTGYPGLGFAAQSSPWPARAASQNEVQPGDEALEAPSKPSFIASYRMRQLLLLVGGASGAWLLQRAGGGRSLRVLGQALQALGLAEFVASGAAWPVFTWGIERSVKNASSSTSGGFLVKALVGLVNVIIQLIFRAFVLLGVSLVLGLLISCLLEHLPWGRVVSWKGVIQGTLRGLGCAILLDALLGAAFSADAKISSRDTDPSLWKFQHHASLLGLLLPLLVPGYASRSSS</sequence>
<dbReference type="AlphaFoldDB" id="A0A813GP13"/>
<evidence type="ECO:0000313" key="2">
    <source>
        <dbReference type="EMBL" id="CAE8626723.1"/>
    </source>
</evidence>
<accession>A0A813GP13</accession>
<feature type="non-terminal residue" evidence="2">
    <location>
        <position position="1"/>
    </location>
</feature>
<evidence type="ECO:0000256" key="1">
    <source>
        <dbReference type="SAM" id="Phobius"/>
    </source>
</evidence>